<evidence type="ECO:0000313" key="1">
    <source>
        <dbReference type="EMBL" id="PYC87653.1"/>
    </source>
</evidence>
<dbReference type="Proteomes" id="UP000248039">
    <property type="component" value="Unassembled WGS sequence"/>
</dbReference>
<reference evidence="1 2" key="1">
    <citation type="submission" date="2018-03" db="EMBL/GenBank/DDBJ databases">
        <title>Bioinformatic expansion and discovery of thiopeptide antibiotics.</title>
        <authorList>
            <person name="Schwalen C.J."/>
            <person name="Hudson G.A."/>
            <person name="Mitchell D.A."/>
        </authorList>
    </citation>
    <scope>NUCLEOTIDE SEQUENCE [LARGE SCALE GENOMIC DNA]</scope>
    <source>
        <strain evidence="1 2">ATCC 21389</strain>
    </source>
</reference>
<name>A0A2V4NZI4_9ACTN</name>
<evidence type="ECO:0000313" key="2">
    <source>
        <dbReference type="Proteomes" id="UP000248039"/>
    </source>
</evidence>
<dbReference type="RefSeq" id="WP_110665666.1">
    <property type="nucleotide sequence ID" value="NZ_PYBW01000012.1"/>
</dbReference>
<proteinExistence type="predicted"/>
<gene>
    <name evidence="1" type="ORF">C7C46_03825</name>
</gene>
<organism evidence="1 2">
    <name type="scientific">Streptomyces tateyamensis</name>
    <dbReference type="NCBI Taxonomy" id="565073"/>
    <lineage>
        <taxon>Bacteria</taxon>
        <taxon>Bacillati</taxon>
        <taxon>Actinomycetota</taxon>
        <taxon>Actinomycetes</taxon>
        <taxon>Kitasatosporales</taxon>
        <taxon>Streptomycetaceae</taxon>
        <taxon>Streptomyces</taxon>
    </lineage>
</organism>
<dbReference type="EMBL" id="PYBW01000012">
    <property type="protein sequence ID" value="PYC87653.1"/>
    <property type="molecule type" value="Genomic_DNA"/>
</dbReference>
<comment type="caution">
    <text evidence="1">The sequence shown here is derived from an EMBL/GenBank/DDBJ whole genome shotgun (WGS) entry which is preliminary data.</text>
</comment>
<protein>
    <submittedName>
        <fullName evidence="1">Uncharacterized protein</fullName>
    </submittedName>
</protein>
<dbReference type="AlphaFoldDB" id="A0A2V4NZI4"/>
<sequence length="81" mass="8523">MNVSLHNPWITAGRSLMAPFNPADALADLRKLGHVLDAQAVGGATDAELDETLATMSKVHERIAAGLRRAPRAPRAIAIAA</sequence>
<accession>A0A2V4NZI4</accession>
<keyword evidence="2" id="KW-1185">Reference proteome</keyword>